<evidence type="ECO:0000256" key="1">
    <source>
        <dbReference type="SAM" id="SignalP"/>
    </source>
</evidence>
<proteinExistence type="predicted"/>
<comment type="caution">
    <text evidence="2">The sequence shown here is derived from an EMBL/GenBank/DDBJ whole genome shotgun (WGS) entry which is preliminary data.</text>
</comment>
<dbReference type="RefSeq" id="WP_136841055.1">
    <property type="nucleotide sequence ID" value="NZ_SWBR01000002.1"/>
</dbReference>
<protein>
    <submittedName>
        <fullName evidence="2">Type IX secretion system membrane protein PorP/SprF</fullName>
    </submittedName>
</protein>
<dbReference type="InterPro" id="IPR019861">
    <property type="entry name" value="PorP/SprF_Bacteroidetes"/>
</dbReference>
<keyword evidence="3" id="KW-1185">Reference proteome</keyword>
<accession>A0A4V6WN81</accession>
<evidence type="ECO:0000313" key="3">
    <source>
        <dbReference type="Proteomes" id="UP000309488"/>
    </source>
</evidence>
<dbReference type="Proteomes" id="UP000309488">
    <property type="component" value="Unassembled WGS sequence"/>
</dbReference>
<dbReference type="OrthoDB" id="1493187at2"/>
<evidence type="ECO:0000313" key="2">
    <source>
        <dbReference type="EMBL" id="TKC10832.1"/>
    </source>
</evidence>
<dbReference type="NCBIfam" id="TIGR03519">
    <property type="entry name" value="T9SS_PorP_fam"/>
    <property type="match status" value="1"/>
</dbReference>
<feature type="chain" id="PRO_5020262928" evidence="1">
    <location>
        <begin position="20"/>
        <end position="336"/>
    </location>
</feature>
<reference evidence="2 3" key="1">
    <citation type="submission" date="2019-04" db="EMBL/GenBank/DDBJ databases">
        <title>Pedobacter sp. RP-3-22 sp. nov., isolated from Arctic soil.</title>
        <authorList>
            <person name="Dahal R.H."/>
            <person name="Kim D.-U."/>
        </authorList>
    </citation>
    <scope>NUCLEOTIDE SEQUENCE [LARGE SCALE GENOMIC DNA]</scope>
    <source>
        <strain evidence="2 3">RP-3-22</strain>
    </source>
</reference>
<name>A0A4V6WN81_9SPHI</name>
<organism evidence="2 3">
    <name type="scientific">Pedobacter polaris</name>
    <dbReference type="NCBI Taxonomy" id="2571273"/>
    <lineage>
        <taxon>Bacteria</taxon>
        <taxon>Pseudomonadati</taxon>
        <taxon>Bacteroidota</taxon>
        <taxon>Sphingobacteriia</taxon>
        <taxon>Sphingobacteriales</taxon>
        <taxon>Sphingobacteriaceae</taxon>
        <taxon>Pedobacter</taxon>
    </lineage>
</organism>
<gene>
    <name evidence="2" type="ORF">FA048_11725</name>
</gene>
<dbReference type="AlphaFoldDB" id="A0A4V6WN81"/>
<feature type="signal peptide" evidence="1">
    <location>
        <begin position="1"/>
        <end position="19"/>
    </location>
</feature>
<dbReference type="EMBL" id="SWBR01000002">
    <property type="protein sequence ID" value="TKC10832.1"/>
    <property type="molecule type" value="Genomic_DNA"/>
</dbReference>
<keyword evidence="1" id="KW-0732">Signal</keyword>
<dbReference type="Pfam" id="PF11751">
    <property type="entry name" value="PorP_SprF"/>
    <property type="match status" value="1"/>
</dbReference>
<sequence>MKFFYSFILSVLSCSIAFGQETPRSTQYIFNNYLLNPALSGIDSYIDLKLGYRKQWSGLDGAPSTQYLSLSAPLGEEFIRGSINSFSSRGYNPLSRSFVNTYTAAEPHHGIGLVAMTDKAGLIRQSNINFTYAYHLGLSNEVNLSVGASAGLNFLTFNATNIIAESASDPLFGADYNNRFRPDVGFGLWLYSPRFFLGASAKQLLGTRAAIEDNKSVSLPYQSVSIYATAGYKIFLDEDIAMIPSFLASYRKNSPAAVDANLKLAYQDKFWIGASYRNSDSFSMLAGFNVASIVNLSYSYDVNTSALRSVNNGTHEIVLGFLLNNKYDVKCSTRQF</sequence>